<organism evidence="2 3">
    <name type="scientific">Pararge aegeria aegeria</name>
    <dbReference type="NCBI Taxonomy" id="348720"/>
    <lineage>
        <taxon>Eukaryota</taxon>
        <taxon>Metazoa</taxon>
        <taxon>Ecdysozoa</taxon>
        <taxon>Arthropoda</taxon>
        <taxon>Hexapoda</taxon>
        <taxon>Insecta</taxon>
        <taxon>Pterygota</taxon>
        <taxon>Neoptera</taxon>
        <taxon>Endopterygota</taxon>
        <taxon>Lepidoptera</taxon>
        <taxon>Glossata</taxon>
        <taxon>Ditrysia</taxon>
        <taxon>Papilionoidea</taxon>
        <taxon>Nymphalidae</taxon>
        <taxon>Satyrinae</taxon>
        <taxon>Satyrini</taxon>
        <taxon>Parargina</taxon>
        <taxon>Pararge</taxon>
    </lineage>
</organism>
<dbReference type="EMBL" id="CAKXAJ010025761">
    <property type="protein sequence ID" value="CAH2243635.1"/>
    <property type="molecule type" value="Genomic_DNA"/>
</dbReference>
<feature type="compositionally biased region" description="Basic and acidic residues" evidence="1">
    <location>
        <begin position="20"/>
        <end position="48"/>
    </location>
</feature>
<evidence type="ECO:0000313" key="3">
    <source>
        <dbReference type="Proteomes" id="UP000838756"/>
    </source>
</evidence>
<protein>
    <submittedName>
        <fullName evidence="2">Jg23560 protein</fullName>
    </submittedName>
</protein>
<gene>
    <name evidence="2" type="primary">jg23560</name>
    <name evidence="2" type="ORF">PAEG_LOCUS19739</name>
</gene>
<accession>A0A8S4RXZ5</accession>
<dbReference type="AlphaFoldDB" id="A0A8S4RXZ5"/>
<keyword evidence="3" id="KW-1185">Reference proteome</keyword>
<dbReference type="Proteomes" id="UP000838756">
    <property type="component" value="Unassembled WGS sequence"/>
</dbReference>
<evidence type="ECO:0000256" key="1">
    <source>
        <dbReference type="SAM" id="MobiDB-lite"/>
    </source>
</evidence>
<name>A0A8S4RXZ5_9NEOP</name>
<evidence type="ECO:0000313" key="2">
    <source>
        <dbReference type="EMBL" id="CAH2243635.1"/>
    </source>
</evidence>
<proteinExistence type="predicted"/>
<sequence>MTTDRTDQNRPKQNRPEQTSTEKNRTEQYRTRQNRTDQDKHPDTETSHKHVSVVGIEPTAMDSESRVAAHCVSRPSKFVVGSVFLDQGALGTLVA</sequence>
<feature type="region of interest" description="Disordered" evidence="1">
    <location>
        <begin position="1"/>
        <end position="51"/>
    </location>
</feature>
<feature type="compositionally biased region" description="Basic and acidic residues" evidence="1">
    <location>
        <begin position="1"/>
        <end position="10"/>
    </location>
</feature>
<comment type="caution">
    <text evidence="2">The sequence shown here is derived from an EMBL/GenBank/DDBJ whole genome shotgun (WGS) entry which is preliminary data.</text>
</comment>
<reference evidence="2" key="1">
    <citation type="submission" date="2022-03" db="EMBL/GenBank/DDBJ databases">
        <authorList>
            <person name="Lindestad O."/>
        </authorList>
    </citation>
    <scope>NUCLEOTIDE SEQUENCE</scope>
</reference>